<protein>
    <submittedName>
        <fullName evidence="1">Uncharacterized protein</fullName>
    </submittedName>
</protein>
<dbReference type="Proteomes" id="UP001292094">
    <property type="component" value="Unassembled WGS sequence"/>
</dbReference>
<sequence>MTETLSKISQLAQYHLAFRIIGTLYFSGKCGEEIVARHYTWEEVTKYSSSCEKPLVQSPAKNDRQRLPTSCIRLSSLHFLSHPPYFRHTETNASESRSRRQYQTILLLALCNGRLAGWDHLRLASKPRSLSLFTSPPSPED</sequence>
<comment type="caution">
    <text evidence="1">The sequence shown here is derived from an EMBL/GenBank/DDBJ whole genome shotgun (WGS) entry which is preliminary data.</text>
</comment>
<keyword evidence="2" id="KW-1185">Reference proteome</keyword>
<evidence type="ECO:0000313" key="1">
    <source>
        <dbReference type="EMBL" id="KAK4302035.1"/>
    </source>
</evidence>
<name>A0AAE1P748_9EUCA</name>
<dbReference type="AlphaFoldDB" id="A0AAE1P748"/>
<dbReference type="EMBL" id="JAWZYT010002791">
    <property type="protein sequence ID" value="KAK4302035.1"/>
    <property type="molecule type" value="Genomic_DNA"/>
</dbReference>
<gene>
    <name evidence="1" type="ORF">Pmani_025855</name>
</gene>
<organism evidence="1 2">
    <name type="scientific">Petrolisthes manimaculis</name>
    <dbReference type="NCBI Taxonomy" id="1843537"/>
    <lineage>
        <taxon>Eukaryota</taxon>
        <taxon>Metazoa</taxon>
        <taxon>Ecdysozoa</taxon>
        <taxon>Arthropoda</taxon>
        <taxon>Crustacea</taxon>
        <taxon>Multicrustacea</taxon>
        <taxon>Malacostraca</taxon>
        <taxon>Eumalacostraca</taxon>
        <taxon>Eucarida</taxon>
        <taxon>Decapoda</taxon>
        <taxon>Pleocyemata</taxon>
        <taxon>Anomura</taxon>
        <taxon>Galatheoidea</taxon>
        <taxon>Porcellanidae</taxon>
        <taxon>Petrolisthes</taxon>
    </lineage>
</organism>
<accession>A0AAE1P748</accession>
<evidence type="ECO:0000313" key="2">
    <source>
        <dbReference type="Proteomes" id="UP001292094"/>
    </source>
</evidence>
<reference evidence="1" key="1">
    <citation type="submission" date="2023-11" db="EMBL/GenBank/DDBJ databases">
        <title>Genome assemblies of two species of porcelain crab, Petrolisthes cinctipes and Petrolisthes manimaculis (Anomura: Porcellanidae).</title>
        <authorList>
            <person name="Angst P."/>
        </authorList>
    </citation>
    <scope>NUCLEOTIDE SEQUENCE</scope>
    <source>
        <strain evidence="1">PB745_02</strain>
        <tissue evidence="1">Gill</tissue>
    </source>
</reference>
<proteinExistence type="predicted"/>